<dbReference type="AlphaFoldDB" id="A0A9D6QS53"/>
<dbReference type="EMBL" id="JACQCQ010000009">
    <property type="protein sequence ID" value="MBI3627684.1"/>
    <property type="molecule type" value="Genomic_DNA"/>
</dbReference>
<dbReference type="Gene3D" id="1.10.30.50">
    <property type="match status" value="1"/>
</dbReference>
<proteinExistence type="predicted"/>
<comment type="caution">
    <text evidence="2">The sequence shown here is derived from an EMBL/GenBank/DDBJ whole genome shotgun (WGS) entry which is preliminary data.</text>
</comment>
<dbReference type="PANTHER" id="PTHR39639">
    <property type="entry name" value="CHROMOSOME 16, WHOLE GENOME SHOTGUN SEQUENCE"/>
    <property type="match status" value="1"/>
</dbReference>
<dbReference type="PROSITE" id="PS00028">
    <property type="entry name" value="ZINC_FINGER_C2H2_1"/>
    <property type="match status" value="1"/>
</dbReference>
<organism evidence="2 3">
    <name type="scientific">Candidatus Sungiibacteriota bacterium</name>
    <dbReference type="NCBI Taxonomy" id="2750080"/>
    <lineage>
        <taxon>Bacteria</taxon>
        <taxon>Candidatus Sungiibacteriota</taxon>
    </lineage>
</organism>
<feature type="domain" description="C2H2-type" evidence="1">
    <location>
        <begin position="320"/>
        <end position="341"/>
    </location>
</feature>
<dbReference type="InterPro" id="IPR003615">
    <property type="entry name" value="HNH_nuc"/>
</dbReference>
<dbReference type="InterPro" id="IPR002711">
    <property type="entry name" value="HNH"/>
</dbReference>
<evidence type="ECO:0000313" key="3">
    <source>
        <dbReference type="Proteomes" id="UP000808388"/>
    </source>
</evidence>
<accession>A0A9D6QS53</accession>
<dbReference type="CDD" id="cd00085">
    <property type="entry name" value="HNHc"/>
    <property type="match status" value="1"/>
</dbReference>
<dbReference type="Proteomes" id="UP000808388">
    <property type="component" value="Unassembled WGS sequence"/>
</dbReference>
<gene>
    <name evidence="2" type="ORF">HY220_03015</name>
</gene>
<sequence length="365" mass="42421">MKIELRNIKIRDVVNGYKDSGESGVVGYGGKLNIRPAFQREFIYGQKERDAVIRTVRSGFPLNTMYWSVDRNGDFELMDGQQRTISVCQYATEIIPIKFDDGYELAFNNLTADQQEKILNYDLSVYICEGTESEKLAWFRTINIAGKPLTDQELLNAMHTGSWLADAKRWFSKTAGPAYQIGENYINGSPIRQDYLEKALDWISDGKIENYMSRHQQDKDAQELWQYFQEVVAWIERVFPEYRKIMKGLEWGRFYNEHKDDKLNAASLEKRIAELIEDDEVDNKKGIYEYLLTGNEKTLNLRAFDEKTKVTQYEKQKGICPVCKKHFEIDEMEADHIVPWHSGGKTDAKNCQMLCKMDNRTKSGI</sequence>
<protein>
    <submittedName>
        <fullName evidence="2">DUF262 domain-containing protein</fullName>
    </submittedName>
</protein>
<dbReference type="GO" id="GO:0008270">
    <property type="term" value="F:zinc ion binding"/>
    <property type="evidence" value="ECO:0007669"/>
    <property type="project" value="InterPro"/>
</dbReference>
<dbReference type="PANTHER" id="PTHR39639:SF1">
    <property type="entry name" value="DUF262 DOMAIN-CONTAINING PROTEIN"/>
    <property type="match status" value="1"/>
</dbReference>
<name>A0A9D6QS53_9BACT</name>
<evidence type="ECO:0000259" key="1">
    <source>
        <dbReference type="PROSITE" id="PS00028"/>
    </source>
</evidence>
<reference evidence="2" key="1">
    <citation type="submission" date="2020-07" db="EMBL/GenBank/DDBJ databases">
        <title>Huge and variable diversity of episymbiotic CPR bacteria and DPANN archaea in groundwater ecosystems.</title>
        <authorList>
            <person name="He C.Y."/>
            <person name="Keren R."/>
            <person name="Whittaker M."/>
            <person name="Farag I.F."/>
            <person name="Doudna J."/>
            <person name="Cate J.H.D."/>
            <person name="Banfield J.F."/>
        </authorList>
    </citation>
    <scope>NUCLEOTIDE SEQUENCE</scope>
    <source>
        <strain evidence="2">NC_groundwater_972_Pr1_S-0.2um_49_27</strain>
    </source>
</reference>
<dbReference type="InterPro" id="IPR004919">
    <property type="entry name" value="GmrSD_N"/>
</dbReference>
<dbReference type="InterPro" id="IPR013087">
    <property type="entry name" value="Znf_C2H2_type"/>
</dbReference>
<dbReference type="SMART" id="SM00507">
    <property type="entry name" value="HNHc"/>
    <property type="match status" value="1"/>
</dbReference>
<evidence type="ECO:0000313" key="2">
    <source>
        <dbReference type="EMBL" id="MBI3627684.1"/>
    </source>
</evidence>
<dbReference type="Pfam" id="PF03235">
    <property type="entry name" value="GmrSD_N"/>
    <property type="match status" value="1"/>
</dbReference>
<dbReference type="GO" id="GO:0004519">
    <property type="term" value="F:endonuclease activity"/>
    <property type="evidence" value="ECO:0007669"/>
    <property type="project" value="InterPro"/>
</dbReference>
<dbReference type="Pfam" id="PF01844">
    <property type="entry name" value="HNH"/>
    <property type="match status" value="1"/>
</dbReference>
<dbReference type="GO" id="GO:0003676">
    <property type="term" value="F:nucleic acid binding"/>
    <property type="evidence" value="ECO:0007669"/>
    <property type="project" value="InterPro"/>
</dbReference>